<evidence type="ECO:0000313" key="10">
    <source>
        <dbReference type="Proteomes" id="UP000253226"/>
    </source>
</evidence>
<evidence type="ECO:0000256" key="5">
    <source>
        <dbReference type="ARBA" id="ARBA00022989"/>
    </source>
</evidence>
<dbReference type="PIRSF" id="PIRSF006066">
    <property type="entry name" value="HI0050"/>
    <property type="match status" value="1"/>
</dbReference>
<feature type="transmembrane region" description="Helical" evidence="7">
    <location>
        <begin position="12"/>
        <end position="34"/>
    </location>
</feature>
<feature type="transmembrane region" description="Helical" evidence="7">
    <location>
        <begin position="112"/>
        <end position="130"/>
    </location>
</feature>
<feature type="transmembrane region" description="Helical" evidence="7">
    <location>
        <begin position="170"/>
        <end position="193"/>
    </location>
</feature>
<proteinExistence type="inferred from homology"/>
<keyword evidence="6 7" id="KW-0472">Membrane</keyword>
<evidence type="ECO:0000313" key="9">
    <source>
        <dbReference type="EMBL" id="RCK38221.1"/>
    </source>
</evidence>
<keyword evidence="2" id="KW-1003">Cell membrane</keyword>
<dbReference type="Proteomes" id="UP000253226">
    <property type="component" value="Unassembled WGS sequence"/>
</dbReference>
<evidence type="ECO:0000256" key="2">
    <source>
        <dbReference type="ARBA" id="ARBA00022475"/>
    </source>
</evidence>
<dbReference type="PANTHER" id="PTHR33362:SF5">
    <property type="entry name" value="C4-DICARBOXYLATE TRAP TRANSPORTER LARGE PERMEASE PROTEIN DCTM"/>
    <property type="match status" value="1"/>
</dbReference>
<evidence type="ECO:0000256" key="3">
    <source>
        <dbReference type="ARBA" id="ARBA00022519"/>
    </source>
</evidence>
<feature type="transmembrane region" description="Helical" evidence="7">
    <location>
        <begin position="312"/>
        <end position="342"/>
    </location>
</feature>
<name>A0A367WCB1_9PROT</name>
<evidence type="ECO:0000256" key="1">
    <source>
        <dbReference type="ARBA" id="ARBA00004429"/>
    </source>
</evidence>
<keyword evidence="3 7" id="KW-0997">Cell inner membrane</keyword>
<gene>
    <name evidence="9" type="ORF">TH19_05300</name>
</gene>
<protein>
    <recommendedName>
        <fullName evidence="7">TRAP transporter large permease protein</fullName>
    </recommendedName>
</protein>
<feature type="transmembrane region" description="Helical" evidence="7">
    <location>
        <begin position="214"/>
        <end position="233"/>
    </location>
</feature>
<feature type="transmembrane region" description="Helical" evidence="7">
    <location>
        <begin position="398"/>
        <end position="419"/>
    </location>
</feature>
<keyword evidence="4 7" id="KW-0812">Transmembrane</keyword>
<dbReference type="InterPro" id="IPR004681">
    <property type="entry name" value="TRAP_DctM"/>
</dbReference>
<evidence type="ECO:0000256" key="4">
    <source>
        <dbReference type="ARBA" id="ARBA00022692"/>
    </source>
</evidence>
<accession>A0A367WCB1</accession>
<comment type="caution">
    <text evidence="9">The sequence shown here is derived from an EMBL/GenBank/DDBJ whole genome shotgun (WGS) entry which is preliminary data.</text>
</comment>
<organism evidence="9 10">
    <name type="scientific">Thalassospira profundimaris</name>
    <dbReference type="NCBI Taxonomy" id="502049"/>
    <lineage>
        <taxon>Bacteria</taxon>
        <taxon>Pseudomonadati</taxon>
        <taxon>Pseudomonadota</taxon>
        <taxon>Alphaproteobacteria</taxon>
        <taxon>Rhodospirillales</taxon>
        <taxon>Thalassospiraceae</taxon>
        <taxon>Thalassospira</taxon>
    </lineage>
</organism>
<comment type="function">
    <text evidence="7">Part of the tripartite ATP-independent periplasmic (TRAP) transport system.</text>
</comment>
<sequence>MLSGLLLSFGGLLLFGLPIFAALAFAVVVAVGFWGPFDPVIVPMRMFAGMNNFSLMAIPFFILASELMRIGGLSQRLVDLATVLVGWIPGGIAAATVLSCLFFGAISGSSPATVIAIGSIMFPALVAAGYDRFFAIGLITVAGTLGPIVPPSIGLIIYGSVTGASVGKLFAGGVGPALLIGALLIAACVIFAIRRGYPRQDFPTRAAFLLAVKRSSWGLGLPFLLLGGIYSGVFTPTESAAVACMYGWFVGAVIYKQIGLPELKSILKSSGAIAATLLLITAGASAFSWLLTITGAPGNLSSQVLSSTSDPFTIAALFNIVMLVTGFFLDSASAIIVLAPLLQPIAAQVGIDPVHFGLITVVNFSVGMLTPPVGLNLFVAMGVSKMSLRDVLRGCLPFIAIMIVALILITYVPWITLWLPDMIYAQ</sequence>
<keyword evidence="5 7" id="KW-1133">Transmembrane helix</keyword>
<dbReference type="RefSeq" id="WP_114101272.1">
    <property type="nucleotide sequence ID" value="NZ_JPWF01000003.1"/>
</dbReference>
<comment type="subcellular location">
    <subcellularLocation>
        <location evidence="1 7">Cell inner membrane</location>
        <topology evidence="1 7">Multi-pass membrane protein</topology>
    </subcellularLocation>
</comment>
<comment type="similarity">
    <text evidence="7">Belongs to the TRAP transporter large permease family.</text>
</comment>
<dbReference type="GO" id="GO:0022857">
    <property type="term" value="F:transmembrane transporter activity"/>
    <property type="evidence" value="ECO:0007669"/>
    <property type="project" value="UniProtKB-UniRule"/>
</dbReference>
<evidence type="ECO:0000256" key="6">
    <source>
        <dbReference type="ARBA" id="ARBA00023136"/>
    </source>
</evidence>
<dbReference type="PANTHER" id="PTHR33362">
    <property type="entry name" value="SIALIC ACID TRAP TRANSPORTER PERMEASE PROTEIN SIAT-RELATED"/>
    <property type="match status" value="1"/>
</dbReference>
<evidence type="ECO:0000256" key="7">
    <source>
        <dbReference type="RuleBase" id="RU369079"/>
    </source>
</evidence>
<comment type="subunit">
    <text evidence="7">The complex comprises the extracytoplasmic solute receptor protein and the two transmembrane proteins.</text>
</comment>
<feature type="transmembrane region" description="Helical" evidence="7">
    <location>
        <begin position="77"/>
        <end position="106"/>
    </location>
</feature>
<feature type="transmembrane region" description="Helical" evidence="7">
    <location>
        <begin position="270"/>
        <end position="292"/>
    </location>
</feature>
<feature type="transmembrane region" description="Helical" evidence="7">
    <location>
        <begin position="354"/>
        <end position="378"/>
    </location>
</feature>
<dbReference type="InterPro" id="IPR010656">
    <property type="entry name" value="DctM"/>
</dbReference>
<dbReference type="Pfam" id="PF06808">
    <property type="entry name" value="DctM"/>
    <property type="match status" value="1"/>
</dbReference>
<evidence type="ECO:0000259" key="8">
    <source>
        <dbReference type="Pfam" id="PF06808"/>
    </source>
</evidence>
<dbReference type="NCBIfam" id="TIGR00786">
    <property type="entry name" value="dctM"/>
    <property type="match status" value="1"/>
</dbReference>
<dbReference type="EMBL" id="JPWF01000003">
    <property type="protein sequence ID" value="RCK38221.1"/>
    <property type="molecule type" value="Genomic_DNA"/>
</dbReference>
<feature type="domain" description="TRAP C4-dicarboxylate transport system permease DctM subunit" evidence="8">
    <location>
        <begin position="8"/>
        <end position="415"/>
    </location>
</feature>
<keyword evidence="7" id="KW-0813">Transport</keyword>
<dbReference type="AlphaFoldDB" id="A0A367WCB1"/>
<reference evidence="9 10" key="1">
    <citation type="submission" date="2014-07" db="EMBL/GenBank/DDBJ databases">
        <title>Draft genome sequence of Thalassospira profundimaris 35.</title>
        <authorList>
            <person name="Lai Q."/>
            <person name="Shao Z."/>
        </authorList>
    </citation>
    <scope>NUCLEOTIDE SEQUENCE [LARGE SCALE GENOMIC DNA]</scope>
    <source>
        <strain evidence="9 10">35</strain>
    </source>
</reference>
<dbReference type="GO" id="GO:0005886">
    <property type="term" value="C:plasma membrane"/>
    <property type="evidence" value="ECO:0007669"/>
    <property type="project" value="UniProtKB-SubCell"/>
</dbReference>
<dbReference type="OrthoDB" id="7824289at2"/>
<feature type="transmembrane region" description="Helical" evidence="7">
    <location>
        <begin position="46"/>
        <end position="65"/>
    </location>
</feature>
<feature type="transmembrane region" description="Helical" evidence="7">
    <location>
        <begin position="137"/>
        <end position="158"/>
    </location>
</feature>